<keyword evidence="3" id="KW-1185">Reference proteome</keyword>
<gene>
    <name evidence="2" type="ORF">BO82DRAFT_248617</name>
</gene>
<dbReference type="OrthoDB" id="1896086at2759"/>
<dbReference type="InterPro" id="IPR013830">
    <property type="entry name" value="SGNH_hydro"/>
</dbReference>
<dbReference type="PANTHER" id="PTHR37981">
    <property type="entry name" value="LIPASE 2"/>
    <property type="match status" value="1"/>
</dbReference>
<dbReference type="EMBL" id="KZ821699">
    <property type="protein sequence ID" value="PYH81906.1"/>
    <property type="molecule type" value="Genomic_DNA"/>
</dbReference>
<organism evidence="2 3">
    <name type="scientific">Aspergillus uvarum CBS 121591</name>
    <dbReference type="NCBI Taxonomy" id="1448315"/>
    <lineage>
        <taxon>Eukaryota</taxon>
        <taxon>Fungi</taxon>
        <taxon>Dikarya</taxon>
        <taxon>Ascomycota</taxon>
        <taxon>Pezizomycotina</taxon>
        <taxon>Eurotiomycetes</taxon>
        <taxon>Eurotiomycetidae</taxon>
        <taxon>Eurotiales</taxon>
        <taxon>Aspergillaceae</taxon>
        <taxon>Aspergillus</taxon>
        <taxon>Aspergillus subgen. Circumdati</taxon>
    </lineage>
</organism>
<dbReference type="PANTHER" id="PTHR37981:SF1">
    <property type="entry name" value="SGNH HYDROLASE-TYPE ESTERASE DOMAIN-CONTAINING PROTEIN"/>
    <property type="match status" value="1"/>
</dbReference>
<accession>A0A319C7V8</accession>
<proteinExistence type="predicted"/>
<dbReference type="GO" id="GO:0006629">
    <property type="term" value="P:lipid metabolic process"/>
    <property type="evidence" value="ECO:0007669"/>
    <property type="project" value="TreeGrafter"/>
</dbReference>
<dbReference type="Gene3D" id="3.40.50.1110">
    <property type="entry name" value="SGNH hydrolase"/>
    <property type="match status" value="1"/>
</dbReference>
<dbReference type="InterPro" id="IPR036514">
    <property type="entry name" value="SGNH_hydro_sf"/>
</dbReference>
<protein>
    <submittedName>
        <fullName evidence="2">SGNH hydrolase</fullName>
    </submittedName>
</protein>
<evidence type="ECO:0000313" key="3">
    <source>
        <dbReference type="Proteomes" id="UP000248340"/>
    </source>
</evidence>
<dbReference type="GO" id="GO:0016788">
    <property type="term" value="F:hydrolase activity, acting on ester bonds"/>
    <property type="evidence" value="ECO:0007669"/>
    <property type="project" value="InterPro"/>
</dbReference>
<keyword evidence="2" id="KW-0378">Hydrolase</keyword>
<dbReference type="CDD" id="cd01823">
    <property type="entry name" value="SEST_like"/>
    <property type="match status" value="1"/>
</dbReference>
<name>A0A319C7V8_9EURO</name>
<dbReference type="STRING" id="1448315.A0A319C7V8"/>
<dbReference type="RefSeq" id="XP_025492106.1">
    <property type="nucleotide sequence ID" value="XM_025630853.1"/>
</dbReference>
<dbReference type="Pfam" id="PF13472">
    <property type="entry name" value="Lipase_GDSL_2"/>
    <property type="match status" value="1"/>
</dbReference>
<feature type="non-terminal residue" evidence="2">
    <location>
        <position position="1"/>
    </location>
</feature>
<sequence>LSRDTSTDPEDFSWIKTWAAVGDSFTAGIGSGNVYSSKSDDKSCSRYDYSYPAIMNQFFGGSVSNFTYAACSGATSVDIASQIEGLSSGLDFAVMTAGGNDLCLTSIITKCILNSVTSESTCQNAMSSAQTAIDSILQDNVASLLTALDAKMAKDGIIVLAGYAQYFNNETSDCTNNQDWVFPGQAGSTSLLLSTAHRTSFNTLVQNTNAKLQAAVAQAAKSASSTIVFADWDDWGAATSGRFCESGSSPDPEDSSNDNVLFFKLPTYKTFNPGTIYSRDFWDSSSMLEISSANTTTTFEQEQKKAEEYAQLLEWASEPLVKRDSSPTAPACTKSSLSSLLPDGIGKIFHPNNIGHEALASYVTWAIANARAKILKVASPACTAVNEIKCFQTTGSKGYASAYSLYSNTEAFCKAAVPELNSKGVGHQVSLTYNAKTPDESVWTVTMDSGATSLDEASCNAAVNRILDGCDGNDPKNPMNWKFGGNYVNGAFTYNIAMSRTNRPYPAPTAPSAKCQGRYKAVLTRYNIRGAGWATWDSGQKTLRPNSTHCFGKGLTGWSFKYFDEPDENGYEWLAKFNSPIWTEARCYSNNKVQKAAGGPTDDGC</sequence>
<feature type="non-terminal residue" evidence="2">
    <location>
        <position position="605"/>
    </location>
</feature>
<dbReference type="AlphaFoldDB" id="A0A319C7V8"/>
<feature type="domain" description="SGNH hydrolase-type esterase" evidence="1">
    <location>
        <begin position="20"/>
        <end position="241"/>
    </location>
</feature>
<dbReference type="SUPFAM" id="SSF52266">
    <property type="entry name" value="SGNH hydrolase"/>
    <property type="match status" value="1"/>
</dbReference>
<evidence type="ECO:0000259" key="1">
    <source>
        <dbReference type="Pfam" id="PF13472"/>
    </source>
</evidence>
<dbReference type="InterPro" id="IPR037460">
    <property type="entry name" value="SEST-like"/>
</dbReference>
<evidence type="ECO:0000313" key="2">
    <source>
        <dbReference type="EMBL" id="PYH81906.1"/>
    </source>
</evidence>
<dbReference type="VEuPathDB" id="FungiDB:BO82DRAFT_248617"/>
<dbReference type="Pfam" id="PF18647">
    <property type="entry name" value="Fungal_lectin_2"/>
    <property type="match status" value="1"/>
</dbReference>
<reference evidence="2 3" key="1">
    <citation type="submission" date="2016-12" db="EMBL/GenBank/DDBJ databases">
        <title>The genomes of Aspergillus section Nigri reveals drivers in fungal speciation.</title>
        <authorList>
            <consortium name="DOE Joint Genome Institute"/>
            <person name="Vesth T.C."/>
            <person name="Nybo J."/>
            <person name="Theobald S."/>
            <person name="Brandl J."/>
            <person name="Frisvad J.C."/>
            <person name="Nielsen K.F."/>
            <person name="Lyhne E.K."/>
            <person name="Kogle M.E."/>
            <person name="Kuo A."/>
            <person name="Riley R."/>
            <person name="Clum A."/>
            <person name="Nolan M."/>
            <person name="Lipzen A."/>
            <person name="Salamov A."/>
            <person name="Henrissat B."/>
            <person name="Wiebenga A."/>
            <person name="De Vries R.P."/>
            <person name="Grigoriev I.V."/>
            <person name="Mortensen U.H."/>
            <person name="Andersen M.R."/>
            <person name="Baker S.E."/>
        </authorList>
    </citation>
    <scope>NUCLEOTIDE SEQUENCE [LARGE SCALE GENOMIC DNA]</scope>
    <source>
        <strain evidence="2 3">CBS 121591</strain>
    </source>
</reference>
<dbReference type="GeneID" id="37133594"/>
<dbReference type="Proteomes" id="UP000248340">
    <property type="component" value="Unassembled WGS sequence"/>
</dbReference>